<name>A0A4U1I990_9BURK</name>
<evidence type="ECO:0000313" key="2">
    <source>
        <dbReference type="Proteomes" id="UP000305539"/>
    </source>
</evidence>
<keyword evidence="2" id="KW-1185">Reference proteome</keyword>
<dbReference type="AlphaFoldDB" id="A0A4U1I990"/>
<dbReference type="Proteomes" id="UP000305539">
    <property type="component" value="Unassembled WGS sequence"/>
</dbReference>
<organism evidence="1 2">
    <name type="scientific">Trinickia terrae</name>
    <dbReference type="NCBI Taxonomy" id="2571161"/>
    <lineage>
        <taxon>Bacteria</taxon>
        <taxon>Pseudomonadati</taxon>
        <taxon>Pseudomonadota</taxon>
        <taxon>Betaproteobacteria</taxon>
        <taxon>Burkholderiales</taxon>
        <taxon>Burkholderiaceae</taxon>
        <taxon>Trinickia</taxon>
    </lineage>
</organism>
<protein>
    <submittedName>
        <fullName evidence="1">Uncharacterized protein</fullName>
    </submittedName>
</protein>
<evidence type="ECO:0000313" key="1">
    <source>
        <dbReference type="EMBL" id="TKC90061.1"/>
    </source>
</evidence>
<proteinExistence type="predicted"/>
<sequence>MTRYEDSREQSDVRRNARGTYRRRAIQSDIFVSFNCREMVLRTLGVLHDIGFDRLAIDDLKQKGVLG</sequence>
<dbReference type="RefSeq" id="WP_136893391.1">
    <property type="nucleotide sequence ID" value="NZ_SWJE01000004.1"/>
</dbReference>
<accession>A0A4U1I990</accession>
<dbReference type="EMBL" id="SWJE01000004">
    <property type="protein sequence ID" value="TKC90061.1"/>
    <property type="molecule type" value="Genomic_DNA"/>
</dbReference>
<comment type="caution">
    <text evidence="1">The sequence shown here is derived from an EMBL/GenBank/DDBJ whole genome shotgun (WGS) entry which is preliminary data.</text>
</comment>
<gene>
    <name evidence="1" type="ORF">FAZ69_07820</name>
</gene>
<reference evidence="1 2" key="1">
    <citation type="submission" date="2019-04" db="EMBL/GenBank/DDBJ databases">
        <title>Trinickia sp. 7GSK02, isolated from subtropical forest soil.</title>
        <authorList>
            <person name="Gao Z.-H."/>
            <person name="Qiu L.-H."/>
        </authorList>
    </citation>
    <scope>NUCLEOTIDE SEQUENCE [LARGE SCALE GENOMIC DNA]</scope>
    <source>
        <strain evidence="1 2">7GSK02</strain>
    </source>
</reference>